<dbReference type="SUPFAM" id="SSF51182">
    <property type="entry name" value="RmlC-like cupins"/>
    <property type="match status" value="1"/>
</dbReference>
<dbReference type="Gene3D" id="2.60.120.10">
    <property type="entry name" value="Jelly Rolls"/>
    <property type="match status" value="1"/>
</dbReference>
<protein>
    <recommendedName>
        <fullName evidence="7">Cupin type-1 domain-containing protein</fullName>
    </recommendedName>
</protein>
<keyword evidence="3" id="KW-0964">Secreted</keyword>
<comment type="similarity">
    <text evidence="2">Belongs to the germin family.</text>
</comment>
<evidence type="ECO:0000313" key="9">
    <source>
        <dbReference type="Proteomes" id="UP001310594"/>
    </source>
</evidence>
<evidence type="ECO:0000256" key="5">
    <source>
        <dbReference type="ARBA" id="ARBA00023211"/>
    </source>
</evidence>
<dbReference type="AlphaFoldDB" id="A0AAN7WBQ4"/>
<feature type="domain" description="Cupin type-1" evidence="7">
    <location>
        <begin position="56"/>
        <end position="205"/>
    </location>
</feature>
<evidence type="ECO:0000313" key="8">
    <source>
        <dbReference type="EMBL" id="KAK5705483.1"/>
    </source>
</evidence>
<dbReference type="InterPro" id="IPR011051">
    <property type="entry name" value="RmlC_Cupin_sf"/>
</dbReference>
<name>A0AAN7WBQ4_9PEZI</name>
<reference evidence="8" key="1">
    <citation type="submission" date="2023-08" db="EMBL/GenBank/DDBJ databases">
        <title>Black Yeasts Isolated from many extreme environments.</title>
        <authorList>
            <person name="Coleine C."/>
            <person name="Stajich J.E."/>
            <person name="Selbmann L."/>
        </authorList>
    </citation>
    <scope>NUCLEOTIDE SEQUENCE</scope>
    <source>
        <strain evidence="8">CCFEE 5810</strain>
    </source>
</reference>
<sequence>MYTQLALASSILLAAFTQQAVAVDKTRDPSLVASLDDAATQLDRLALLTDDAAWKFDFNEQKPNYNFAPGGVINMNAATFPAAKGNGMTLAMLNLGPCSMLPPHYHPRASNYVVAIHGNTTTYMYEENGARLVTETLLPGEATIFPQAAMHMMVNNGCENAQLVSALNADDAGTQNIGNVFTNGFPFELVNAAFGQDLASSDVASKMTPVGTGSNWGLSECLKTCGVQPNGTTVKV</sequence>
<evidence type="ECO:0000256" key="2">
    <source>
        <dbReference type="ARBA" id="ARBA00007456"/>
    </source>
</evidence>
<gene>
    <name evidence="8" type="ORF">LTR97_002601</name>
</gene>
<evidence type="ECO:0000256" key="6">
    <source>
        <dbReference type="SAM" id="SignalP"/>
    </source>
</evidence>
<feature type="chain" id="PRO_5042945356" description="Cupin type-1 domain-containing protein" evidence="6">
    <location>
        <begin position="23"/>
        <end position="236"/>
    </location>
</feature>
<dbReference type="GO" id="GO:0030145">
    <property type="term" value="F:manganese ion binding"/>
    <property type="evidence" value="ECO:0007669"/>
    <property type="project" value="InterPro"/>
</dbReference>
<dbReference type="Proteomes" id="UP001310594">
    <property type="component" value="Unassembled WGS sequence"/>
</dbReference>
<dbReference type="Pfam" id="PF00190">
    <property type="entry name" value="Cupin_1"/>
    <property type="match status" value="1"/>
</dbReference>
<dbReference type="PANTHER" id="PTHR31238">
    <property type="entry name" value="GERMIN-LIKE PROTEIN SUBFAMILY 3 MEMBER 3"/>
    <property type="match status" value="1"/>
</dbReference>
<dbReference type="InterPro" id="IPR006045">
    <property type="entry name" value="Cupin_1"/>
</dbReference>
<keyword evidence="5" id="KW-0464">Manganese</keyword>
<dbReference type="InterPro" id="IPR014710">
    <property type="entry name" value="RmlC-like_jellyroll"/>
</dbReference>
<feature type="signal peptide" evidence="6">
    <location>
        <begin position="1"/>
        <end position="22"/>
    </location>
</feature>
<dbReference type="PRINTS" id="PR00325">
    <property type="entry name" value="GERMIN"/>
</dbReference>
<comment type="subcellular location">
    <subcellularLocation>
        <location evidence="1">Secreted</location>
    </subcellularLocation>
</comment>
<keyword evidence="4" id="KW-0479">Metal-binding</keyword>
<dbReference type="CDD" id="cd02241">
    <property type="entry name" value="cupin_OxOx"/>
    <property type="match status" value="1"/>
</dbReference>
<dbReference type="GO" id="GO:0005576">
    <property type="term" value="C:extracellular region"/>
    <property type="evidence" value="ECO:0007669"/>
    <property type="project" value="UniProtKB-SubCell"/>
</dbReference>
<evidence type="ECO:0000256" key="4">
    <source>
        <dbReference type="ARBA" id="ARBA00022723"/>
    </source>
</evidence>
<evidence type="ECO:0000256" key="3">
    <source>
        <dbReference type="ARBA" id="ARBA00022525"/>
    </source>
</evidence>
<dbReference type="SMART" id="SM00835">
    <property type="entry name" value="Cupin_1"/>
    <property type="match status" value="1"/>
</dbReference>
<dbReference type="EMBL" id="JAVRQU010000003">
    <property type="protein sequence ID" value="KAK5705483.1"/>
    <property type="molecule type" value="Genomic_DNA"/>
</dbReference>
<comment type="caution">
    <text evidence="8">The sequence shown here is derived from an EMBL/GenBank/DDBJ whole genome shotgun (WGS) entry which is preliminary data.</text>
</comment>
<keyword evidence="6" id="KW-0732">Signal</keyword>
<accession>A0AAN7WBQ4</accession>
<organism evidence="8 9">
    <name type="scientific">Elasticomyces elasticus</name>
    <dbReference type="NCBI Taxonomy" id="574655"/>
    <lineage>
        <taxon>Eukaryota</taxon>
        <taxon>Fungi</taxon>
        <taxon>Dikarya</taxon>
        <taxon>Ascomycota</taxon>
        <taxon>Pezizomycotina</taxon>
        <taxon>Dothideomycetes</taxon>
        <taxon>Dothideomycetidae</taxon>
        <taxon>Mycosphaerellales</taxon>
        <taxon>Teratosphaeriaceae</taxon>
        <taxon>Elasticomyces</taxon>
    </lineage>
</organism>
<evidence type="ECO:0000259" key="7">
    <source>
        <dbReference type="SMART" id="SM00835"/>
    </source>
</evidence>
<dbReference type="InterPro" id="IPR001929">
    <property type="entry name" value="Germin"/>
</dbReference>
<proteinExistence type="inferred from homology"/>
<evidence type="ECO:0000256" key="1">
    <source>
        <dbReference type="ARBA" id="ARBA00004613"/>
    </source>
</evidence>